<organism evidence="6 7">
    <name type="scientific">Alkaliphilus serpentinus</name>
    <dbReference type="NCBI Taxonomy" id="1482731"/>
    <lineage>
        <taxon>Bacteria</taxon>
        <taxon>Bacillati</taxon>
        <taxon>Bacillota</taxon>
        <taxon>Clostridia</taxon>
        <taxon>Peptostreptococcales</taxon>
        <taxon>Natronincolaceae</taxon>
        <taxon>Alkaliphilus</taxon>
    </lineage>
</organism>
<comment type="subcellular location">
    <subcellularLocation>
        <location evidence="5">Cytoplasm</location>
    </subcellularLocation>
</comment>
<proteinExistence type="inferred from homology"/>
<evidence type="ECO:0000256" key="4">
    <source>
        <dbReference type="ARBA" id="ARBA00023186"/>
    </source>
</evidence>
<dbReference type="Gene3D" id="2.30.290.10">
    <property type="entry name" value="BH3618-like"/>
    <property type="match status" value="1"/>
</dbReference>
<keyword evidence="2 5" id="KW-1005">Bacterial flagellum biogenesis</keyword>
<evidence type="ECO:0000256" key="3">
    <source>
        <dbReference type="ARBA" id="ARBA00022845"/>
    </source>
</evidence>
<evidence type="ECO:0000256" key="1">
    <source>
        <dbReference type="ARBA" id="ARBA00022490"/>
    </source>
</evidence>
<keyword evidence="4 5" id="KW-0143">Chaperone</keyword>
<evidence type="ECO:0000256" key="2">
    <source>
        <dbReference type="ARBA" id="ARBA00022795"/>
    </source>
</evidence>
<dbReference type="Pfam" id="PF02623">
    <property type="entry name" value="FliW"/>
    <property type="match status" value="1"/>
</dbReference>
<keyword evidence="7" id="KW-1185">Reference proteome</keyword>
<evidence type="ECO:0000313" key="6">
    <source>
        <dbReference type="EMBL" id="KAB3526643.1"/>
    </source>
</evidence>
<reference evidence="6 7" key="1">
    <citation type="submission" date="2019-10" db="EMBL/GenBank/DDBJ databases">
        <title>Alkaliphilus serpentinus sp. nov. and Alkaliphilus pronyensis sp. nov., two novel anaerobic alkaliphilic species isolated from the serpentinized-hosted hydrothermal field of the Prony Bay (New Caledonia).</title>
        <authorList>
            <person name="Postec A."/>
        </authorList>
    </citation>
    <scope>NUCLEOTIDE SEQUENCE [LARGE SCALE GENOMIC DNA]</scope>
    <source>
        <strain evidence="6 7">LacT</strain>
    </source>
</reference>
<comment type="caution">
    <text evidence="6">The sequence shown here is derived from an EMBL/GenBank/DDBJ whole genome shotgun (WGS) entry which is preliminary data.</text>
</comment>
<protein>
    <recommendedName>
        <fullName evidence="5">Flagellar assembly factor FliW</fullName>
    </recommendedName>
</protein>
<keyword evidence="6" id="KW-0282">Flagellum</keyword>
<dbReference type="Proteomes" id="UP000465601">
    <property type="component" value="Unassembled WGS sequence"/>
</dbReference>
<dbReference type="EMBL" id="WBZB01000051">
    <property type="protein sequence ID" value="KAB3526643.1"/>
    <property type="molecule type" value="Genomic_DNA"/>
</dbReference>
<dbReference type="InterPro" id="IPR003775">
    <property type="entry name" value="Flagellar_assembly_factor_FliW"/>
</dbReference>
<dbReference type="NCBIfam" id="NF009793">
    <property type="entry name" value="PRK13285.1-1"/>
    <property type="match status" value="1"/>
</dbReference>
<dbReference type="OrthoDB" id="9801235at2"/>
<evidence type="ECO:0000256" key="5">
    <source>
        <dbReference type="HAMAP-Rule" id="MF_01185"/>
    </source>
</evidence>
<dbReference type="GO" id="GO:0005737">
    <property type="term" value="C:cytoplasm"/>
    <property type="evidence" value="ECO:0007669"/>
    <property type="project" value="UniProtKB-SubCell"/>
</dbReference>
<comment type="function">
    <text evidence="5">Acts as an anti-CsrA protein, binds CsrA and prevents it from repressing translation of its target genes, one of which is flagellin. Binds to flagellin and participates in the assembly of the flagellum.</text>
</comment>
<accession>A0A833HLT9</accession>
<dbReference type="GO" id="GO:0006417">
    <property type="term" value="P:regulation of translation"/>
    <property type="evidence" value="ECO:0007669"/>
    <property type="project" value="UniProtKB-KW"/>
</dbReference>
<evidence type="ECO:0000313" key="7">
    <source>
        <dbReference type="Proteomes" id="UP000465601"/>
    </source>
</evidence>
<sequence length="146" mass="16625">MILNTKSLGEIQVNEESIIQFENGIPGFEDLTQFIIVDNPQEDVPFCWLQSVDNTEISFVIINPFVFKKNYDFEIPSSIVEGLEIETPEDVATYVIVVIPEDINKMTANLAAPIIINSKNKKGKQVVLEDNRYHIKHLILDEMKMG</sequence>
<comment type="similarity">
    <text evidence="5">Belongs to the FliW family.</text>
</comment>
<dbReference type="AlphaFoldDB" id="A0A833HLT9"/>
<gene>
    <name evidence="5 6" type="primary">fliW</name>
    <name evidence="6" type="ORF">F8153_13660</name>
</gene>
<keyword evidence="6" id="KW-0966">Cell projection</keyword>
<dbReference type="HAMAP" id="MF_01185">
    <property type="entry name" value="FliW"/>
    <property type="match status" value="1"/>
</dbReference>
<dbReference type="SUPFAM" id="SSF141457">
    <property type="entry name" value="BH3618-like"/>
    <property type="match status" value="1"/>
</dbReference>
<dbReference type="GO" id="GO:0044780">
    <property type="term" value="P:bacterial-type flagellum assembly"/>
    <property type="evidence" value="ECO:0007669"/>
    <property type="project" value="UniProtKB-UniRule"/>
</dbReference>
<dbReference type="PANTHER" id="PTHR39190:SF1">
    <property type="entry name" value="FLAGELLAR ASSEMBLY FACTOR FLIW"/>
    <property type="match status" value="1"/>
</dbReference>
<keyword evidence="1 5" id="KW-0963">Cytoplasm</keyword>
<dbReference type="PANTHER" id="PTHR39190">
    <property type="entry name" value="FLAGELLAR ASSEMBLY FACTOR FLIW"/>
    <property type="match status" value="1"/>
</dbReference>
<name>A0A833HLT9_9FIRM</name>
<dbReference type="RefSeq" id="WP_151866909.1">
    <property type="nucleotide sequence ID" value="NZ_WBZB01000051.1"/>
</dbReference>
<keyword evidence="6" id="KW-0969">Cilium</keyword>
<dbReference type="InterPro" id="IPR024046">
    <property type="entry name" value="Flagellar_assmbl_FliW_dom_sf"/>
</dbReference>
<dbReference type="NCBIfam" id="NF009798">
    <property type="entry name" value="PRK13285.2-1"/>
    <property type="match status" value="1"/>
</dbReference>
<keyword evidence="3 5" id="KW-0810">Translation regulation</keyword>
<comment type="subunit">
    <text evidence="5">Interacts with translational regulator CsrA and flagellin(s).</text>
</comment>